<name>A0A3N1NIN6_9GAMM</name>
<evidence type="ECO:0000313" key="2">
    <source>
        <dbReference type="Proteomes" id="UP000273643"/>
    </source>
</evidence>
<dbReference type="Gene3D" id="2.120.10.10">
    <property type="match status" value="1"/>
</dbReference>
<evidence type="ECO:0000313" key="1">
    <source>
        <dbReference type="EMBL" id="ROQ19674.1"/>
    </source>
</evidence>
<dbReference type="Proteomes" id="UP000273643">
    <property type="component" value="Unassembled WGS sequence"/>
</dbReference>
<proteinExistence type="predicted"/>
<dbReference type="EMBL" id="RJUK01000001">
    <property type="protein sequence ID" value="ROQ19674.1"/>
    <property type="molecule type" value="Genomic_DNA"/>
</dbReference>
<keyword evidence="2" id="KW-1185">Reference proteome</keyword>
<dbReference type="Pfam" id="PF15892">
    <property type="entry name" value="BNR_4"/>
    <property type="match status" value="1"/>
</dbReference>
<dbReference type="PROSITE" id="PS51257">
    <property type="entry name" value="PROKAR_LIPOPROTEIN"/>
    <property type="match status" value="1"/>
</dbReference>
<dbReference type="AlphaFoldDB" id="A0A3N1NIN6"/>
<accession>A0A3N1NIN6</accession>
<comment type="caution">
    <text evidence="1">The sequence shown here is derived from an EMBL/GenBank/DDBJ whole genome shotgun (WGS) entry which is preliminary data.</text>
</comment>
<sequence>MRTIPGGHRVVGAAMLVAVALGACSMHSLEGDWPRSQAAGVDQIPLGPEAFSGSSVNVVAGTRQMLFTHGGHQYAGYYDPEGRVILAKRPLGSSQWQRRETPFFANTRDAHNSISLIVDGKGYLHLAWGHHDSPLSYSVSDAPGSLDMTEPVEMVGPDEDKVTYPQFFRLSNGNLLFVYRDGASGRGKVVLNHYDAQRQRWTRRQDNLIDGEGERSAYWDMVVGPDDTLHLAWVWRESPDVATNHDLLYAESVDGGDTWRRRDGTPYRLPITQRRAEVAHVIEQDSNLMNPPAVAVSANGVPFVTSYWSENPGDNPGFNIVYPSSEGWNFIAGPKAAQPFTLAGGGTKKPPISRAALLVEENADRIHLVYRSDHHGGRVVGASLANLSGAEWRYRYLTESSVGAWEPSIDPAQWSGNQQAHMLLQRVAQVDGDDAVGKQQEATAIHVLEWRPR</sequence>
<reference evidence="1 2" key="1">
    <citation type="submission" date="2018-11" db="EMBL/GenBank/DDBJ databases">
        <title>Genomic Encyclopedia of Type Strains, Phase IV (KMG-IV): sequencing the most valuable type-strain genomes for metagenomic binning, comparative biology and taxonomic classification.</title>
        <authorList>
            <person name="Goeker M."/>
        </authorList>
    </citation>
    <scope>NUCLEOTIDE SEQUENCE [LARGE SCALE GENOMIC DNA]</scope>
    <source>
        <strain evidence="1 2">DSM 16974</strain>
    </source>
</reference>
<gene>
    <name evidence="1" type="ORF">EDC38_0259</name>
</gene>
<protein>
    <submittedName>
        <fullName evidence="1">Putative BNR repeat neuraminidase</fullName>
    </submittedName>
</protein>
<organism evidence="1 2">
    <name type="scientific">Marinimicrobium koreense</name>
    <dbReference type="NCBI Taxonomy" id="306545"/>
    <lineage>
        <taxon>Bacteria</taxon>
        <taxon>Pseudomonadati</taxon>
        <taxon>Pseudomonadota</taxon>
        <taxon>Gammaproteobacteria</taxon>
        <taxon>Cellvibrionales</taxon>
        <taxon>Cellvibrionaceae</taxon>
        <taxon>Marinimicrobium</taxon>
    </lineage>
</organism>
<dbReference type="RefSeq" id="WP_123636988.1">
    <property type="nucleotide sequence ID" value="NZ_RJUK01000001.1"/>
</dbReference>
<dbReference type="OrthoDB" id="223410at2"/>